<evidence type="ECO:0000313" key="2">
    <source>
        <dbReference type="Proteomes" id="UP001320706"/>
    </source>
</evidence>
<gene>
    <name evidence="1" type="ORF">M8818_001218</name>
</gene>
<accession>A0ACC3SKJ4</accession>
<evidence type="ECO:0000313" key="1">
    <source>
        <dbReference type="EMBL" id="KAK8217462.1"/>
    </source>
</evidence>
<name>A0ACC3SKJ4_9PEZI</name>
<dbReference type="EMBL" id="JAMKPW020000005">
    <property type="protein sequence ID" value="KAK8217462.1"/>
    <property type="molecule type" value="Genomic_DNA"/>
</dbReference>
<organism evidence="1 2">
    <name type="scientific">Zalaria obscura</name>
    <dbReference type="NCBI Taxonomy" id="2024903"/>
    <lineage>
        <taxon>Eukaryota</taxon>
        <taxon>Fungi</taxon>
        <taxon>Dikarya</taxon>
        <taxon>Ascomycota</taxon>
        <taxon>Pezizomycotina</taxon>
        <taxon>Dothideomycetes</taxon>
        <taxon>Dothideomycetidae</taxon>
        <taxon>Dothideales</taxon>
        <taxon>Zalariaceae</taxon>
        <taxon>Zalaria</taxon>
    </lineage>
</organism>
<proteinExistence type="predicted"/>
<reference evidence="1" key="1">
    <citation type="submission" date="2024-02" db="EMBL/GenBank/DDBJ databases">
        <title>Metagenome Assembled Genome of Zalaria obscura JY119.</title>
        <authorList>
            <person name="Vighnesh L."/>
            <person name="Jagadeeshwari U."/>
            <person name="Venkata Ramana C."/>
            <person name="Sasikala C."/>
        </authorList>
    </citation>
    <scope>NUCLEOTIDE SEQUENCE</scope>
    <source>
        <strain evidence="1">JY119</strain>
    </source>
</reference>
<dbReference type="Proteomes" id="UP001320706">
    <property type="component" value="Unassembled WGS sequence"/>
</dbReference>
<keyword evidence="2" id="KW-1185">Reference proteome</keyword>
<sequence length="444" mass="46309">MHSPLIVLLASCLSSLVASSPIEKCVALSANDISALQLAHYLENLELNLYSGGCNDFTDAQYTADGFPAGFRENVCVIAGHEAVHASTLATVLESGGVAPLPPCTYTFPYSSPKTFVSLANMITSVGIGAYLGGSELLTDSPVLEEASASILTVEARHDAYLRTGLGASPFPTNFDTGLSAVWAFNLAQMFVVSCPQQLPLIQLPKLTLTSPTPPVDLQPPTPAGTVLHFSWDPTTFFVPVESSAPLFVAMVNQNVSAPIFQMVTPEGSGMGSVTVPEGVSGVVFACLTTFGGGLTLDQLTAFGTLAGPVEVVLSQPSPPVSDVLTFSSAAFVSNAGNLDFGPVRVTKNGGLAVIVATHSPNRQYSIALSRDSHITPEVGTNHSDAAHHSSYWPANVLDVGQTCGTDTAASNSRGSLSPTARPQLAFLCRPDRLKTPRATMSIA</sequence>
<protein>
    <submittedName>
        <fullName evidence="1">Uncharacterized protein</fullName>
    </submittedName>
</protein>
<comment type="caution">
    <text evidence="1">The sequence shown here is derived from an EMBL/GenBank/DDBJ whole genome shotgun (WGS) entry which is preliminary data.</text>
</comment>